<dbReference type="Proteomes" id="UP000568050">
    <property type="component" value="Unassembled WGS sequence"/>
</dbReference>
<comment type="catalytic activity">
    <reaction evidence="2">
        <text>D-mannitol 1-phosphate + NAD(+) = beta-D-fructose 6-phosphate + NADH + H(+)</text>
        <dbReference type="Rhea" id="RHEA:19661"/>
        <dbReference type="ChEBI" id="CHEBI:15378"/>
        <dbReference type="ChEBI" id="CHEBI:57540"/>
        <dbReference type="ChEBI" id="CHEBI:57634"/>
        <dbReference type="ChEBI" id="CHEBI:57945"/>
        <dbReference type="ChEBI" id="CHEBI:61381"/>
        <dbReference type="EC" id="1.1.1.17"/>
    </reaction>
</comment>
<dbReference type="SUPFAM" id="SSF48179">
    <property type="entry name" value="6-phosphogluconate dehydrogenase C-terminal domain-like"/>
    <property type="match status" value="1"/>
</dbReference>
<dbReference type="PANTHER" id="PTHR43362:SF1">
    <property type="entry name" value="MANNITOL DEHYDROGENASE 2-RELATED"/>
    <property type="match status" value="1"/>
</dbReference>
<dbReference type="Pfam" id="PF01232">
    <property type="entry name" value="Mannitol_dh"/>
    <property type="match status" value="1"/>
</dbReference>
<name>A0A839QPG3_9MICO</name>
<comment type="caution">
    <text evidence="5">The sequence shown here is derived from an EMBL/GenBank/DDBJ whole genome shotgun (WGS) entry which is preliminary data.</text>
</comment>
<dbReference type="Pfam" id="PF08125">
    <property type="entry name" value="Mannitol_dh_C"/>
    <property type="match status" value="1"/>
</dbReference>
<dbReference type="InterPro" id="IPR008927">
    <property type="entry name" value="6-PGluconate_DH-like_C_sf"/>
</dbReference>
<dbReference type="AlphaFoldDB" id="A0A839QPG3"/>
<dbReference type="GO" id="GO:0008926">
    <property type="term" value="F:mannitol-1-phosphate 5-dehydrogenase activity"/>
    <property type="evidence" value="ECO:0007669"/>
    <property type="project" value="UniProtKB-EC"/>
</dbReference>
<keyword evidence="6" id="KW-1185">Reference proteome</keyword>
<dbReference type="InterPro" id="IPR036291">
    <property type="entry name" value="NAD(P)-bd_dom_sf"/>
</dbReference>
<organism evidence="5 6">
    <name type="scientific">Helcobacillus massiliensis</name>
    <dbReference type="NCBI Taxonomy" id="521392"/>
    <lineage>
        <taxon>Bacteria</taxon>
        <taxon>Bacillati</taxon>
        <taxon>Actinomycetota</taxon>
        <taxon>Actinomycetes</taxon>
        <taxon>Micrococcales</taxon>
        <taxon>Dermabacteraceae</taxon>
        <taxon>Helcobacillus</taxon>
    </lineage>
</organism>
<proteinExistence type="predicted"/>
<accession>A0A839QPG3</accession>
<protein>
    <submittedName>
        <fullName evidence="5">Fructuronate reductase</fullName>
        <ecNumber evidence="5">1.1.1.57</ecNumber>
    </submittedName>
</protein>
<keyword evidence="1 5" id="KW-0560">Oxidoreductase</keyword>
<dbReference type="EMBL" id="JACHWP010000001">
    <property type="protein sequence ID" value="MBB3021872.1"/>
    <property type="molecule type" value="Genomic_DNA"/>
</dbReference>
<dbReference type="InterPro" id="IPR013328">
    <property type="entry name" value="6PGD_dom2"/>
</dbReference>
<dbReference type="Gene3D" id="1.10.1040.10">
    <property type="entry name" value="N-(1-d-carboxylethyl)-l-norvaline Dehydrogenase, domain 2"/>
    <property type="match status" value="1"/>
</dbReference>
<dbReference type="EC" id="1.1.1.57" evidence="5"/>
<evidence type="ECO:0000313" key="6">
    <source>
        <dbReference type="Proteomes" id="UP000568050"/>
    </source>
</evidence>
<dbReference type="RefSeq" id="WP_183373547.1">
    <property type="nucleotide sequence ID" value="NZ_CBCSFZ010000017.1"/>
</dbReference>
<feature type="domain" description="Mannitol dehydrogenase C-terminal" evidence="4">
    <location>
        <begin position="294"/>
        <end position="473"/>
    </location>
</feature>
<gene>
    <name evidence="5" type="ORF">FHX50_000120</name>
</gene>
<evidence type="ECO:0000259" key="3">
    <source>
        <dbReference type="Pfam" id="PF01232"/>
    </source>
</evidence>
<dbReference type="PANTHER" id="PTHR43362">
    <property type="entry name" value="MANNITOL DEHYDROGENASE DSF1-RELATED"/>
    <property type="match status" value="1"/>
</dbReference>
<feature type="domain" description="Mannitol dehydrogenase N-terminal" evidence="3">
    <location>
        <begin position="29"/>
        <end position="276"/>
    </location>
</feature>
<dbReference type="InterPro" id="IPR013118">
    <property type="entry name" value="Mannitol_DH_C"/>
</dbReference>
<evidence type="ECO:0000259" key="4">
    <source>
        <dbReference type="Pfam" id="PF08125"/>
    </source>
</evidence>
<dbReference type="InterPro" id="IPR000669">
    <property type="entry name" value="Mannitol_DH"/>
</dbReference>
<dbReference type="SUPFAM" id="SSF51735">
    <property type="entry name" value="NAD(P)-binding Rossmann-fold domains"/>
    <property type="match status" value="1"/>
</dbReference>
<dbReference type="PRINTS" id="PR00084">
    <property type="entry name" value="MTLDHDRGNASE"/>
</dbReference>
<dbReference type="Gene3D" id="3.40.50.720">
    <property type="entry name" value="NAD(P)-binding Rossmann-like Domain"/>
    <property type="match status" value="1"/>
</dbReference>
<evidence type="ECO:0000313" key="5">
    <source>
        <dbReference type="EMBL" id="MBB3021872.1"/>
    </source>
</evidence>
<dbReference type="InterPro" id="IPR050988">
    <property type="entry name" value="Mannitol_DH/Oxidoreductase"/>
</dbReference>
<reference evidence="5 6" key="1">
    <citation type="submission" date="2020-08" db="EMBL/GenBank/DDBJ databases">
        <title>Sequencing the genomes of 1000 actinobacteria strains.</title>
        <authorList>
            <person name="Klenk H.-P."/>
        </authorList>
    </citation>
    <scope>NUCLEOTIDE SEQUENCE [LARGE SCALE GENOMIC DNA]</scope>
    <source>
        <strain evidence="5 6">DSM 23040</strain>
    </source>
</reference>
<evidence type="ECO:0000256" key="1">
    <source>
        <dbReference type="ARBA" id="ARBA00023002"/>
    </source>
</evidence>
<dbReference type="GO" id="GO:0008866">
    <property type="term" value="F:fructuronate reductase activity"/>
    <property type="evidence" value="ECO:0007669"/>
    <property type="project" value="UniProtKB-EC"/>
</dbReference>
<sequence>MTALTRENLQARTRRVGVSSTAGRARPIRIVHLGAGAFFRAHVAWATDHADPEGEWGIAAFTGRSPKQANILTDQDGLFTLLIRGDQGDDAEIISSVSAAHDGADIDALTRLLADPEVAVVTVTITRDGYPLTADDALDTEDDRVVADLTALADGSAAPAGPLARLVLGLQARMDAGAGPIAVVPCDSITNSGPVTREAVLTYARARSGELADWISQNVSFCSTSVDRTTPPATDEDVQEVQAVTGLRDAAPAVCEPFFSWIIEGDFPAGRPAWEKAGAVFTDDLGPFERLREWLHDGAGILMANLGQQLGCESPADAMADDFVHRAIKQWWNEAERHLPASVDAQAYRHALADRYENSRIDPALADMAVDSLQKLKDRIVPVALLELRAGRLPEGALTAIAAWVERWLTGSADPDAQSDRIERALAGVDGQFTSDVDWETDAESAAEKVRVLLQLLSPELAANRRVVDHVRAEVASELNG</sequence>
<evidence type="ECO:0000256" key="2">
    <source>
        <dbReference type="ARBA" id="ARBA00048615"/>
    </source>
</evidence>
<dbReference type="InterPro" id="IPR013131">
    <property type="entry name" value="Mannitol_DH_N"/>
</dbReference>